<reference evidence="2" key="1">
    <citation type="submission" date="2022-08" db="UniProtKB">
        <authorList>
            <consortium name="EnsemblMetazoa"/>
        </authorList>
    </citation>
    <scope>IDENTIFICATION</scope>
</reference>
<dbReference type="Proteomes" id="UP000075882">
    <property type="component" value="Unassembled WGS sequence"/>
</dbReference>
<organism evidence="2">
    <name type="scientific">Anopheles coluzzii</name>
    <name type="common">African malaria mosquito</name>
    <dbReference type="NCBI Taxonomy" id="1518534"/>
    <lineage>
        <taxon>Eukaryota</taxon>
        <taxon>Metazoa</taxon>
        <taxon>Ecdysozoa</taxon>
        <taxon>Arthropoda</taxon>
        <taxon>Hexapoda</taxon>
        <taxon>Insecta</taxon>
        <taxon>Pterygota</taxon>
        <taxon>Neoptera</taxon>
        <taxon>Endopterygota</taxon>
        <taxon>Diptera</taxon>
        <taxon>Nematocera</taxon>
        <taxon>Culicoidea</taxon>
        <taxon>Culicidae</taxon>
        <taxon>Anophelinae</taxon>
        <taxon>Anopheles</taxon>
    </lineage>
</organism>
<dbReference type="AlphaFoldDB" id="A0A8W7PVU6"/>
<name>A0A8W7PVU6_ANOCL</name>
<dbReference type="EnsemblMetazoa" id="ACOM038854-RA">
    <property type="protein sequence ID" value="ACOM038854-PA.1"/>
    <property type="gene ID" value="ACOM038854"/>
</dbReference>
<proteinExistence type="predicted"/>
<evidence type="ECO:0000313" key="2">
    <source>
        <dbReference type="EnsemblMetazoa" id="ACOM038854-PA.1"/>
    </source>
</evidence>
<feature type="region of interest" description="Disordered" evidence="1">
    <location>
        <begin position="1"/>
        <end position="41"/>
    </location>
</feature>
<accession>A0A8W7PVU6</accession>
<sequence>MGPSTTNSGHGGDDDYFGGSMASKIMPAPRGGGSEAGVGLPEPVSWAGKEGGCATPNGTRARSSLCATHFPSMAYCTWPIFTLDGDCAIGARGCWRVVGRSVFYS</sequence>
<protein>
    <submittedName>
        <fullName evidence="2">Uncharacterized protein</fullName>
    </submittedName>
</protein>
<evidence type="ECO:0000256" key="1">
    <source>
        <dbReference type="SAM" id="MobiDB-lite"/>
    </source>
</evidence>